<organism evidence="1 2">
    <name type="scientific">Deinococcus hopiensis KR-140</name>
    <dbReference type="NCBI Taxonomy" id="695939"/>
    <lineage>
        <taxon>Bacteria</taxon>
        <taxon>Thermotogati</taxon>
        <taxon>Deinococcota</taxon>
        <taxon>Deinococci</taxon>
        <taxon>Deinococcales</taxon>
        <taxon>Deinococcaceae</taxon>
        <taxon>Deinococcus</taxon>
    </lineage>
</organism>
<name>A0A1W1UPS1_9DEIO</name>
<accession>A0A1W1UPS1</accession>
<dbReference type="STRING" id="695939.SAMN00790413_04223"/>
<evidence type="ECO:0000313" key="1">
    <source>
        <dbReference type="EMBL" id="SMB82989.1"/>
    </source>
</evidence>
<dbReference type="AlphaFoldDB" id="A0A1W1UPS1"/>
<dbReference type="EMBL" id="FWWU01000006">
    <property type="protein sequence ID" value="SMB82989.1"/>
    <property type="molecule type" value="Genomic_DNA"/>
</dbReference>
<protein>
    <submittedName>
        <fullName evidence="1">Uncharacterized protein</fullName>
    </submittedName>
</protein>
<dbReference type="Proteomes" id="UP000192582">
    <property type="component" value="Unassembled WGS sequence"/>
</dbReference>
<keyword evidence="2" id="KW-1185">Reference proteome</keyword>
<gene>
    <name evidence="1" type="ORF">SAMN00790413_04223</name>
</gene>
<proteinExistence type="predicted"/>
<sequence>MWFYSLVRGAVQEEKSLPVNLRFLEEGKWYMQFENGSTYRIQQSGGRLQRERIRYGTKVIPICC</sequence>
<evidence type="ECO:0000313" key="2">
    <source>
        <dbReference type="Proteomes" id="UP000192582"/>
    </source>
</evidence>
<reference evidence="1 2" key="1">
    <citation type="submission" date="2017-04" db="EMBL/GenBank/DDBJ databases">
        <authorList>
            <person name="Afonso C.L."/>
            <person name="Miller P.J."/>
            <person name="Scott M.A."/>
            <person name="Spackman E."/>
            <person name="Goraichik I."/>
            <person name="Dimitrov K.M."/>
            <person name="Suarez D.L."/>
            <person name="Swayne D.E."/>
        </authorList>
    </citation>
    <scope>NUCLEOTIDE SEQUENCE [LARGE SCALE GENOMIC DNA]</scope>
    <source>
        <strain evidence="1 2">KR-140</strain>
    </source>
</reference>